<dbReference type="OrthoDB" id="2510384at2759"/>
<evidence type="ECO:0000256" key="1">
    <source>
        <dbReference type="SAM" id="MobiDB-lite"/>
    </source>
</evidence>
<evidence type="ECO:0000313" key="4">
    <source>
        <dbReference type="Proteomes" id="UP000008783"/>
    </source>
</evidence>
<keyword evidence="4" id="KW-1185">Reference proteome</keyword>
<dbReference type="KEGG" id="pgr:PGTG_19661"/>
<feature type="region of interest" description="Disordered" evidence="1">
    <location>
        <begin position="1"/>
        <end position="25"/>
    </location>
</feature>
<feature type="region of interest" description="Disordered" evidence="1">
    <location>
        <begin position="216"/>
        <end position="250"/>
    </location>
</feature>
<dbReference type="RefSeq" id="XP_003338117.1">
    <property type="nucleotide sequence ID" value="XM_003338069.1"/>
</dbReference>
<dbReference type="RefSeq" id="XP_003338111.1">
    <property type="nucleotide sequence ID" value="XM_003338063.1"/>
</dbReference>
<dbReference type="GeneID" id="10534989"/>
<evidence type="ECO:0000313" key="3">
    <source>
        <dbReference type="EMBL" id="EFP93698.1"/>
    </source>
</evidence>
<reference key="1">
    <citation type="submission" date="2007-01" db="EMBL/GenBank/DDBJ databases">
        <title>The Genome Sequence of Puccinia graminis f. sp. tritici Strain CRL 75-36-700-3.</title>
        <authorList>
            <consortium name="The Broad Institute Genome Sequencing Platform"/>
            <person name="Birren B."/>
            <person name="Lander E."/>
            <person name="Galagan J."/>
            <person name="Nusbaum C."/>
            <person name="Devon K."/>
            <person name="Cuomo C."/>
            <person name="Jaffe D."/>
            <person name="Butler J."/>
            <person name="Alvarez P."/>
            <person name="Gnerre S."/>
            <person name="Grabherr M."/>
            <person name="Mauceli E."/>
            <person name="Brockman W."/>
            <person name="Young S."/>
            <person name="LaButti K."/>
            <person name="Sykes S."/>
            <person name="DeCaprio D."/>
            <person name="Crawford M."/>
            <person name="Koehrsen M."/>
            <person name="Engels R."/>
            <person name="Montgomery P."/>
            <person name="Pearson M."/>
            <person name="Howarth C."/>
            <person name="Larson L."/>
            <person name="White J."/>
            <person name="Zeng Q."/>
            <person name="Kodira C."/>
            <person name="Yandava C."/>
            <person name="Alvarado L."/>
            <person name="O'Leary S."/>
            <person name="Szabo L."/>
            <person name="Dean R."/>
            <person name="Schein J."/>
        </authorList>
    </citation>
    <scope>NUCLEOTIDE SEQUENCE</scope>
    <source>
        <strain evidence="3">CRL 75-36-700-3</strain>
    </source>
</reference>
<dbReference type="AlphaFoldDB" id="E3LAW7"/>
<dbReference type="HOGENOM" id="CLU_1111824_0_0_1"/>
<gene>
    <name evidence="2" type="ORF">PGTG_19661</name>
    <name evidence="3" type="ORF">PGTG_19667</name>
</gene>
<evidence type="ECO:0000313" key="2">
    <source>
        <dbReference type="EMBL" id="EFP93692.1"/>
    </source>
</evidence>
<sequence length="250" mass="28315">MPFNQESFSNNKDGQELPPSENSVPANIVNDLHAYVFSTSPKEPVHGVRTSPENGTQATKRVEEGMRQMVSELNAVKETLSKSATMLANRIEPANPTNDVLDRITTVPRYFPDLQEETYSFINDMSFDDRALLSSTTIDRNEAYQSTCRDLLSYESRIIKELLTADKSVFSKTYESVERIEKTLFENRNYRQLNSKAIQKRIKRIKCEMAIELVEKNARGHTKTAQPSTSRAAQPSTSRGQDVQATRANK</sequence>
<dbReference type="KEGG" id="pgr:PGTG_19667"/>
<dbReference type="InParanoid" id="E3LAW7"/>
<feature type="compositionally biased region" description="Polar residues" evidence="1">
    <location>
        <begin position="223"/>
        <end position="250"/>
    </location>
</feature>
<dbReference type="VEuPathDB" id="FungiDB:PGTG_19667"/>
<organism evidence="2 4">
    <name type="scientific">Puccinia graminis f. sp. tritici (strain CRL 75-36-700-3 / race SCCL)</name>
    <name type="common">Black stem rust fungus</name>
    <dbReference type="NCBI Taxonomy" id="418459"/>
    <lineage>
        <taxon>Eukaryota</taxon>
        <taxon>Fungi</taxon>
        <taxon>Dikarya</taxon>
        <taxon>Basidiomycota</taxon>
        <taxon>Pucciniomycotina</taxon>
        <taxon>Pucciniomycetes</taxon>
        <taxon>Pucciniales</taxon>
        <taxon>Pucciniaceae</taxon>
        <taxon>Puccinia</taxon>
    </lineage>
</organism>
<name>E3LAW7_PUCGT</name>
<feature type="compositionally biased region" description="Polar residues" evidence="1">
    <location>
        <begin position="1"/>
        <end position="12"/>
    </location>
</feature>
<proteinExistence type="predicted"/>
<dbReference type="Proteomes" id="UP000008783">
    <property type="component" value="Unassembled WGS sequence"/>
</dbReference>
<dbReference type="EMBL" id="DS178404">
    <property type="protein sequence ID" value="EFP93692.1"/>
    <property type="molecule type" value="Genomic_DNA"/>
</dbReference>
<accession>E3LAW7</accession>
<dbReference type="GeneID" id="10534983"/>
<reference evidence="2" key="3">
    <citation type="submission" date="2012-02" db="EMBL/GenBank/DDBJ databases">
        <title>The Genome Sequence of Puccinia graminis f. sp. tritici Strain CRL 75-36-700-3.</title>
        <authorList>
            <consortium name="The Broad Institute Genome Sequencing Platform"/>
            <person name="Birren B."/>
            <person name="Lander E."/>
            <person name="Galagan J."/>
            <person name="Nusbaum C."/>
            <person name="Devon K."/>
            <person name="Cuomo C."/>
            <person name="Jaffe D."/>
            <person name="Butler J."/>
            <person name="Alvarez P."/>
            <person name="Gnerre S."/>
            <person name="Grabherr M."/>
            <person name="Mauceli E."/>
            <person name="Brockman W."/>
            <person name="Young S."/>
            <person name="LaButti K."/>
            <person name="Sykes S."/>
            <person name="DeCaprio D."/>
            <person name="Crawford M."/>
            <person name="Koehrsen M."/>
            <person name="Engels R."/>
            <person name="Montgomery P."/>
            <person name="Pearson M."/>
            <person name="Howarth C."/>
            <person name="Larson L."/>
            <person name="White J."/>
            <person name="Zeng Q."/>
            <person name="Kodira C."/>
            <person name="Yandava C."/>
            <person name="Alvarado L."/>
            <person name="O'Leary S."/>
            <person name="Szabo L."/>
            <person name="Dean R."/>
            <person name="Schein J."/>
        </authorList>
    </citation>
    <scope>NUCLEOTIDE SEQUENCE</scope>
    <source>
        <strain evidence="2">CRL 75-36-700-3</strain>
    </source>
</reference>
<reference evidence="4" key="2">
    <citation type="journal article" date="2011" name="Proc. Natl. Acad. Sci. U.S.A.">
        <title>Obligate biotrophy features unraveled by the genomic analysis of rust fungi.</title>
        <authorList>
            <person name="Duplessis S."/>
            <person name="Cuomo C.A."/>
            <person name="Lin Y.-C."/>
            <person name="Aerts A."/>
            <person name="Tisserant E."/>
            <person name="Veneault-Fourrey C."/>
            <person name="Joly D.L."/>
            <person name="Hacquard S."/>
            <person name="Amselem J."/>
            <person name="Cantarel B.L."/>
            <person name="Chiu R."/>
            <person name="Coutinho P.M."/>
            <person name="Feau N."/>
            <person name="Field M."/>
            <person name="Frey P."/>
            <person name="Gelhaye E."/>
            <person name="Goldberg J."/>
            <person name="Grabherr M.G."/>
            <person name="Kodira C.D."/>
            <person name="Kohler A."/>
            <person name="Kuees U."/>
            <person name="Lindquist E.A."/>
            <person name="Lucas S.M."/>
            <person name="Mago R."/>
            <person name="Mauceli E."/>
            <person name="Morin E."/>
            <person name="Murat C."/>
            <person name="Pangilinan J.L."/>
            <person name="Park R."/>
            <person name="Pearson M."/>
            <person name="Quesneville H."/>
            <person name="Rouhier N."/>
            <person name="Sakthikumar S."/>
            <person name="Salamov A.A."/>
            <person name="Schmutz J."/>
            <person name="Selles B."/>
            <person name="Shapiro H."/>
            <person name="Tanguay P."/>
            <person name="Tuskan G.A."/>
            <person name="Henrissat B."/>
            <person name="Van de Peer Y."/>
            <person name="Rouze P."/>
            <person name="Ellis J.G."/>
            <person name="Dodds P.N."/>
            <person name="Schein J.E."/>
            <person name="Zhong S."/>
            <person name="Hamelin R.C."/>
            <person name="Grigoriev I.V."/>
            <person name="Szabo L.J."/>
            <person name="Martin F."/>
        </authorList>
    </citation>
    <scope>NUCLEOTIDE SEQUENCE [LARGE SCALE GENOMIC DNA]</scope>
    <source>
        <strain evidence="4">CRL 75-36-700-3 / race SCCL</strain>
    </source>
</reference>
<dbReference type="VEuPathDB" id="FungiDB:PGTG_19661"/>
<protein>
    <submittedName>
        <fullName evidence="2">Uncharacterized protein</fullName>
    </submittedName>
</protein>
<dbReference type="EMBL" id="DS178404">
    <property type="protein sequence ID" value="EFP93698.1"/>
    <property type="molecule type" value="Genomic_DNA"/>
</dbReference>